<protein>
    <submittedName>
        <fullName evidence="2">Uncharacterized protein</fullName>
    </submittedName>
</protein>
<feature type="region of interest" description="Disordered" evidence="1">
    <location>
        <begin position="1"/>
        <end position="21"/>
    </location>
</feature>
<feature type="region of interest" description="Disordered" evidence="1">
    <location>
        <begin position="36"/>
        <end position="86"/>
    </location>
</feature>
<dbReference type="EMBL" id="CAJPEX010012014">
    <property type="protein sequence ID" value="CAG0925300.1"/>
    <property type="molecule type" value="Genomic_DNA"/>
</dbReference>
<feature type="compositionally biased region" description="Basic and acidic residues" evidence="1">
    <location>
        <begin position="61"/>
        <end position="86"/>
    </location>
</feature>
<feature type="compositionally biased region" description="Polar residues" evidence="1">
    <location>
        <begin position="36"/>
        <end position="60"/>
    </location>
</feature>
<dbReference type="AlphaFoldDB" id="A0A7R9C372"/>
<dbReference type="Proteomes" id="UP000678499">
    <property type="component" value="Unassembled WGS sequence"/>
</dbReference>
<evidence type="ECO:0000313" key="2">
    <source>
        <dbReference type="EMBL" id="CAD7285148.1"/>
    </source>
</evidence>
<name>A0A7R9C372_9CRUS</name>
<proteinExistence type="predicted"/>
<accession>A0A7R9C372</accession>
<dbReference type="EMBL" id="OA894051">
    <property type="protein sequence ID" value="CAD7285148.1"/>
    <property type="molecule type" value="Genomic_DNA"/>
</dbReference>
<reference evidence="2" key="1">
    <citation type="submission" date="2020-11" db="EMBL/GenBank/DDBJ databases">
        <authorList>
            <person name="Tran Van P."/>
        </authorList>
    </citation>
    <scope>NUCLEOTIDE SEQUENCE</scope>
</reference>
<feature type="non-terminal residue" evidence="2">
    <location>
        <position position="1"/>
    </location>
</feature>
<evidence type="ECO:0000256" key="1">
    <source>
        <dbReference type="SAM" id="MobiDB-lite"/>
    </source>
</evidence>
<gene>
    <name evidence="2" type="ORF">NMOB1V02_LOCUS12750</name>
</gene>
<evidence type="ECO:0000313" key="3">
    <source>
        <dbReference type="Proteomes" id="UP000678499"/>
    </source>
</evidence>
<organism evidence="2">
    <name type="scientific">Notodromas monacha</name>
    <dbReference type="NCBI Taxonomy" id="399045"/>
    <lineage>
        <taxon>Eukaryota</taxon>
        <taxon>Metazoa</taxon>
        <taxon>Ecdysozoa</taxon>
        <taxon>Arthropoda</taxon>
        <taxon>Crustacea</taxon>
        <taxon>Oligostraca</taxon>
        <taxon>Ostracoda</taxon>
        <taxon>Podocopa</taxon>
        <taxon>Podocopida</taxon>
        <taxon>Cypridocopina</taxon>
        <taxon>Cypridoidea</taxon>
        <taxon>Cyprididae</taxon>
        <taxon>Notodromas</taxon>
    </lineage>
</organism>
<keyword evidence="3" id="KW-1185">Reference proteome</keyword>
<sequence>NNDGAVIRVPASSGRPSGGYLSPCGLENVSFCSASTESSNTQKSGTQSGTQSGYRSNSKNECSKTESKMQAKEDVTPEKRRRLEEKQECCDCVTAAEGRQEAAALAACLCACGVSPRPRNCSRSSNTETMADSQVTKNAATTVCAFLFPRSRKGYCCLRG</sequence>